<dbReference type="PROSITE" id="PS50113">
    <property type="entry name" value="PAC"/>
    <property type="match status" value="2"/>
</dbReference>
<dbReference type="InterPro" id="IPR052162">
    <property type="entry name" value="Sensor_kinase/Photoreceptor"/>
</dbReference>
<dbReference type="InterPro" id="IPR004358">
    <property type="entry name" value="Sig_transdc_His_kin-like_C"/>
</dbReference>
<dbReference type="SMART" id="SM00086">
    <property type="entry name" value="PAC"/>
    <property type="match status" value="3"/>
</dbReference>
<evidence type="ECO:0000313" key="11">
    <source>
        <dbReference type="EMBL" id="NER31266.1"/>
    </source>
</evidence>
<evidence type="ECO:0000256" key="4">
    <source>
        <dbReference type="ARBA" id="ARBA00022679"/>
    </source>
</evidence>
<proteinExistence type="predicted"/>
<feature type="domain" description="PAC" evidence="10">
    <location>
        <begin position="356"/>
        <end position="408"/>
    </location>
</feature>
<keyword evidence="7" id="KW-0175">Coiled coil</keyword>
<dbReference type="SMART" id="SM00091">
    <property type="entry name" value="PAS"/>
    <property type="match status" value="3"/>
</dbReference>
<dbReference type="AlphaFoldDB" id="A0A6B3NCJ5"/>
<evidence type="ECO:0000259" key="10">
    <source>
        <dbReference type="PROSITE" id="PS50113"/>
    </source>
</evidence>
<evidence type="ECO:0000259" key="9">
    <source>
        <dbReference type="PROSITE" id="PS50112"/>
    </source>
</evidence>
<reference evidence="11" key="1">
    <citation type="submission" date="2019-11" db="EMBL/GenBank/DDBJ databases">
        <title>Genomic insights into an expanded diversity of filamentous marine cyanobacteria reveals the extraordinary biosynthetic potential of Moorea and Okeania.</title>
        <authorList>
            <person name="Ferreira Leao T."/>
            <person name="Wang M."/>
            <person name="Moss N."/>
            <person name="Da Silva R."/>
            <person name="Sanders J."/>
            <person name="Nurk S."/>
            <person name="Gurevich A."/>
            <person name="Humphrey G."/>
            <person name="Reher R."/>
            <person name="Zhu Q."/>
            <person name="Belda-Ferre P."/>
            <person name="Glukhov E."/>
            <person name="Rex R."/>
            <person name="Dorrestein P.C."/>
            <person name="Knight R."/>
            <person name="Pevzner P."/>
            <person name="Gerwick W.H."/>
            <person name="Gerwick L."/>
        </authorList>
    </citation>
    <scope>NUCLEOTIDE SEQUENCE</scope>
    <source>
        <strain evidence="11">SIO1C4</strain>
    </source>
</reference>
<feature type="domain" description="Histidine kinase" evidence="8">
    <location>
        <begin position="426"/>
        <end position="642"/>
    </location>
</feature>
<dbReference type="InterPro" id="IPR000700">
    <property type="entry name" value="PAS-assoc_C"/>
</dbReference>
<dbReference type="InterPro" id="IPR005467">
    <property type="entry name" value="His_kinase_dom"/>
</dbReference>
<feature type="domain" description="PAC" evidence="10">
    <location>
        <begin position="230"/>
        <end position="282"/>
    </location>
</feature>
<evidence type="ECO:0000256" key="7">
    <source>
        <dbReference type="SAM" id="Coils"/>
    </source>
</evidence>
<dbReference type="CDD" id="cd00075">
    <property type="entry name" value="HATPase"/>
    <property type="match status" value="1"/>
</dbReference>
<dbReference type="CDD" id="cd00082">
    <property type="entry name" value="HisKA"/>
    <property type="match status" value="1"/>
</dbReference>
<dbReference type="InterPro" id="IPR013767">
    <property type="entry name" value="PAS_fold"/>
</dbReference>
<dbReference type="InterPro" id="IPR013655">
    <property type="entry name" value="PAS_fold_3"/>
</dbReference>
<dbReference type="SMART" id="SM00388">
    <property type="entry name" value="HisKA"/>
    <property type="match status" value="1"/>
</dbReference>
<comment type="catalytic activity">
    <reaction evidence="1">
        <text>ATP + protein L-histidine = ADP + protein N-phospho-L-histidine.</text>
        <dbReference type="EC" id="2.7.13.3"/>
    </reaction>
</comment>
<evidence type="ECO:0000256" key="1">
    <source>
        <dbReference type="ARBA" id="ARBA00000085"/>
    </source>
</evidence>
<dbReference type="SUPFAM" id="SSF55874">
    <property type="entry name" value="ATPase domain of HSP90 chaperone/DNA topoisomerase II/histidine kinase"/>
    <property type="match status" value="1"/>
</dbReference>
<comment type="caution">
    <text evidence="11">The sequence shown here is derived from an EMBL/GenBank/DDBJ whole genome shotgun (WGS) entry which is preliminary data.</text>
</comment>
<feature type="domain" description="PAS" evidence="9">
    <location>
        <begin position="1"/>
        <end position="67"/>
    </location>
</feature>
<gene>
    <name evidence="11" type="ORF">F6J89_27520</name>
</gene>
<name>A0A6B3NCJ5_9CYAN</name>
<dbReference type="InterPro" id="IPR036890">
    <property type="entry name" value="HATPase_C_sf"/>
</dbReference>
<dbReference type="Pfam" id="PF08447">
    <property type="entry name" value="PAS_3"/>
    <property type="match status" value="2"/>
</dbReference>
<evidence type="ECO:0000259" key="8">
    <source>
        <dbReference type="PROSITE" id="PS50109"/>
    </source>
</evidence>
<dbReference type="SUPFAM" id="SSF47384">
    <property type="entry name" value="Homodimeric domain of signal transducing histidine kinase"/>
    <property type="match status" value="1"/>
</dbReference>
<dbReference type="InterPro" id="IPR036097">
    <property type="entry name" value="HisK_dim/P_sf"/>
</dbReference>
<organism evidence="11">
    <name type="scientific">Symploca sp. SIO1C4</name>
    <dbReference type="NCBI Taxonomy" id="2607765"/>
    <lineage>
        <taxon>Bacteria</taxon>
        <taxon>Bacillati</taxon>
        <taxon>Cyanobacteriota</taxon>
        <taxon>Cyanophyceae</taxon>
        <taxon>Coleofasciculales</taxon>
        <taxon>Coleofasciculaceae</taxon>
        <taxon>Symploca</taxon>
    </lineage>
</organism>
<sequence>MNIFFSLSSDLISISDQDGYFQQLNPAWEKVLGWTLSQLRSQLWIEFVHPDDLAVTLNAEDRCQSEGIVEYENRYRRQDGSYIRLFWRKTRDEQGLYYAVAKEIEDSQWRKIAQQQTMLELETRFQERTTALQQANQQLNQKIDEQQQTAEALRHSEEQFRRVFDEAPIGMSLTGWDDRYIRVNRAFFEMLGYTESELMALTFKDITHPEDLEQELPSLNQVRKGAINSFKLEKRYLKKNKEILWVNLTLMVLRNEGREVLYDLAMVEDITERKLSEEALRQSEARYRAIVEDQTELICRFTINLTLTFVNEAYCRYFGKQQSELIGNSFMLKVFQEDHEIFQQAINSLSKEQPIITHEHRTIMPSGEIRWQQWTNRVLFDEHDQIIEFQAAGRDITPLKQAQAEMRKALAKERELSELRSSFVSLVSHEFRTPLTTILSSSELLQRYNHKLSDEKKFNHHYRIRSAVMLMTQLLDEVLTIGKAEAGQLRCEPTLMDLLAFCTEVVDSMQIGANNKHKLTLEVFGEPTEVQMDEKLLRHILTNLLSNAIKYSHEGGEIEFDLTYNYSDVVFIIKDSGIGIPQKELENLFDAFRRASNVGTIQGTGLGLAIVKRCVDLHKGKIFVESEVGLGTTFTVTLPYRSLPS</sequence>
<dbReference type="GO" id="GO:0006355">
    <property type="term" value="P:regulation of DNA-templated transcription"/>
    <property type="evidence" value="ECO:0007669"/>
    <property type="project" value="InterPro"/>
</dbReference>
<dbReference type="SUPFAM" id="SSF55785">
    <property type="entry name" value="PYP-like sensor domain (PAS domain)"/>
    <property type="match status" value="3"/>
</dbReference>
<protein>
    <recommendedName>
        <fullName evidence="2">histidine kinase</fullName>
        <ecNumber evidence="2">2.7.13.3</ecNumber>
    </recommendedName>
</protein>
<keyword evidence="5" id="KW-0418">Kinase</keyword>
<dbReference type="NCBIfam" id="TIGR00229">
    <property type="entry name" value="sensory_box"/>
    <property type="match status" value="3"/>
</dbReference>
<dbReference type="InterPro" id="IPR003661">
    <property type="entry name" value="HisK_dim/P_dom"/>
</dbReference>
<dbReference type="EMBL" id="JAAHFQ010000767">
    <property type="protein sequence ID" value="NER31266.1"/>
    <property type="molecule type" value="Genomic_DNA"/>
</dbReference>
<evidence type="ECO:0000256" key="6">
    <source>
        <dbReference type="ARBA" id="ARBA00023012"/>
    </source>
</evidence>
<accession>A0A6B3NCJ5</accession>
<keyword evidence="4" id="KW-0808">Transferase</keyword>
<evidence type="ECO:0000256" key="3">
    <source>
        <dbReference type="ARBA" id="ARBA00022553"/>
    </source>
</evidence>
<dbReference type="FunFam" id="3.30.565.10:FF:000006">
    <property type="entry name" value="Sensor histidine kinase WalK"/>
    <property type="match status" value="1"/>
</dbReference>
<evidence type="ECO:0000256" key="2">
    <source>
        <dbReference type="ARBA" id="ARBA00012438"/>
    </source>
</evidence>
<dbReference type="Pfam" id="PF00989">
    <property type="entry name" value="PAS"/>
    <property type="match status" value="1"/>
</dbReference>
<dbReference type="CDD" id="cd00130">
    <property type="entry name" value="PAS"/>
    <property type="match status" value="3"/>
</dbReference>
<dbReference type="InterPro" id="IPR001610">
    <property type="entry name" value="PAC"/>
</dbReference>
<dbReference type="PANTHER" id="PTHR43304:SF1">
    <property type="entry name" value="PAC DOMAIN-CONTAINING PROTEIN"/>
    <property type="match status" value="1"/>
</dbReference>
<dbReference type="PANTHER" id="PTHR43304">
    <property type="entry name" value="PHYTOCHROME-LIKE PROTEIN CPH1"/>
    <property type="match status" value="1"/>
</dbReference>
<feature type="coiled-coil region" evidence="7">
    <location>
        <begin position="129"/>
        <end position="156"/>
    </location>
</feature>
<dbReference type="Gene3D" id="3.30.450.20">
    <property type="entry name" value="PAS domain"/>
    <property type="match status" value="3"/>
</dbReference>
<dbReference type="InterPro" id="IPR035965">
    <property type="entry name" value="PAS-like_dom_sf"/>
</dbReference>
<dbReference type="PROSITE" id="PS50112">
    <property type="entry name" value="PAS"/>
    <property type="match status" value="3"/>
</dbReference>
<evidence type="ECO:0000256" key="5">
    <source>
        <dbReference type="ARBA" id="ARBA00022777"/>
    </source>
</evidence>
<dbReference type="GO" id="GO:0000155">
    <property type="term" value="F:phosphorelay sensor kinase activity"/>
    <property type="evidence" value="ECO:0007669"/>
    <property type="project" value="InterPro"/>
</dbReference>
<keyword evidence="3" id="KW-0597">Phosphoprotein</keyword>
<dbReference type="InterPro" id="IPR000014">
    <property type="entry name" value="PAS"/>
</dbReference>
<dbReference type="InterPro" id="IPR003594">
    <property type="entry name" value="HATPase_dom"/>
</dbReference>
<dbReference type="Pfam" id="PF00512">
    <property type="entry name" value="HisKA"/>
    <property type="match status" value="1"/>
</dbReference>
<dbReference type="PROSITE" id="PS50109">
    <property type="entry name" value="HIS_KIN"/>
    <property type="match status" value="1"/>
</dbReference>
<dbReference type="Pfam" id="PF02518">
    <property type="entry name" value="HATPase_c"/>
    <property type="match status" value="1"/>
</dbReference>
<dbReference type="Gene3D" id="1.10.287.130">
    <property type="match status" value="1"/>
</dbReference>
<dbReference type="Gene3D" id="3.30.565.10">
    <property type="entry name" value="Histidine kinase-like ATPase, C-terminal domain"/>
    <property type="match status" value="1"/>
</dbReference>
<feature type="domain" description="PAS" evidence="9">
    <location>
        <begin position="283"/>
        <end position="353"/>
    </location>
</feature>
<feature type="domain" description="PAS" evidence="9">
    <location>
        <begin position="156"/>
        <end position="226"/>
    </location>
</feature>
<dbReference type="SMART" id="SM00387">
    <property type="entry name" value="HATPase_c"/>
    <property type="match status" value="1"/>
</dbReference>
<dbReference type="EC" id="2.7.13.3" evidence="2"/>
<keyword evidence="6" id="KW-0902">Two-component regulatory system</keyword>
<dbReference type="PRINTS" id="PR00344">
    <property type="entry name" value="BCTRLSENSOR"/>
</dbReference>